<reference evidence="7" key="1">
    <citation type="submission" date="2015-10" db="EMBL/GenBank/DDBJ databases">
        <title>Genome of Paenibacillus bovis sp. nov.</title>
        <authorList>
            <person name="Wu Z."/>
            <person name="Gao C."/>
            <person name="Liu Z."/>
            <person name="Zheng H."/>
        </authorList>
    </citation>
    <scope>NUCLEOTIDE SEQUENCE [LARGE SCALE GENOMIC DNA]</scope>
    <source>
        <strain evidence="7">BD3526</strain>
    </source>
</reference>
<keyword evidence="4" id="KW-0472">Membrane</keyword>
<dbReference type="RefSeq" id="WP_060533902.1">
    <property type="nucleotide sequence ID" value="NZ_CP013023.1"/>
</dbReference>
<dbReference type="GO" id="GO:0004888">
    <property type="term" value="F:transmembrane signaling receptor activity"/>
    <property type="evidence" value="ECO:0007669"/>
    <property type="project" value="TreeGrafter"/>
</dbReference>
<comment type="similarity">
    <text evidence="2">Belongs to the methyl-accepting chemotaxis (MCP) protein family.</text>
</comment>
<protein>
    <recommendedName>
        <fullName evidence="5">Methyl-accepting transducer domain-containing protein</fullName>
    </recommendedName>
</protein>
<dbReference type="GO" id="GO:0007165">
    <property type="term" value="P:signal transduction"/>
    <property type="evidence" value="ECO:0007669"/>
    <property type="project" value="UniProtKB-KW"/>
</dbReference>
<keyword evidence="4" id="KW-0812">Transmembrane</keyword>
<evidence type="ECO:0000313" key="7">
    <source>
        <dbReference type="Proteomes" id="UP000078148"/>
    </source>
</evidence>
<reference evidence="6 7" key="2">
    <citation type="journal article" date="2016" name="Int. J. Syst. Evol. Microbiol.">
        <title>Paenibacillus bovis sp. nov., isolated from raw yak (Bos grunniens) milk.</title>
        <authorList>
            <person name="Gao C."/>
            <person name="Han J."/>
            <person name="Liu Z."/>
            <person name="Xu X."/>
            <person name="Hang F."/>
            <person name="Wu Z."/>
        </authorList>
    </citation>
    <scope>NUCLEOTIDE SEQUENCE [LARGE SCALE GENOMIC DNA]</scope>
    <source>
        <strain evidence="6 7">BD3526</strain>
    </source>
</reference>
<organism evidence="6 7">
    <name type="scientific">Paenibacillus bovis</name>
    <dbReference type="NCBI Taxonomy" id="1616788"/>
    <lineage>
        <taxon>Bacteria</taxon>
        <taxon>Bacillati</taxon>
        <taxon>Bacillota</taxon>
        <taxon>Bacilli</taxon>
        <taxon>Bacillales</taxon>
        <taxon>Paenibacillaceae</taxon>
        <taxon>Paenibacillus</taxon>
    </lineage>
</organism>
<keyword evidence="4" id="KW-1133">Transmembrane helix</keyword>
<dbReference type="STRING" id="1616788.AR543_09625"/>
<keyword evidence="7" id="KW-1185">Reference proteome</keyword>
<evidence type="ECO:0000256" key="2">
    <source>
        <dbReference type="ARBA" id="ARBA00029447"/>
    </source>
</evidence>
<dbReference type="AlphaFoldDB" id="A0A172ZF11"/>
<dbReference type="InterPro" id="IPR051310">
    <property type="entry name" value="MCP_chemotaxis"/>
</dbReference>
<accession>A0A172ZF11</accession>
<dbReference type="Proteomes" id="UP000078148">
    <property type="component" value="Chromosome"/>
</dbReference>
<feature type="transmembrane region" description="Helical" evidence="4">
    <location>
        <begin position="23"/>
        <end position="44"/>
    </location>
</feature>
<dbReference type="SUPFAM" id="SSF58104">
    <property type="entry name" value="Methyl-accepting chemotaxis protein (MCP) signaling domain"/>
    <property type="match status" value="1"/>
</dbReference>
<feature type="transmembrane region" description="Helical" evidence="4">
    <location>
        <begin position="128"/>
        <end position="147"/>
    </location>
</feature>
<name>A0A172ZF11_9BACL</name>
<dbReference type="GO" id="GO:0005886">
    <property type="term" value="C:plasma membrane"/>
    <property type="evidence" value="ECO:0007669"/>
    <property type="project" value="TreeGrafter"/>
</dbReference>
<keyword evidence="1" id="KW-0145">Chemotaxis</keyword>
<dbReference type="PROSITE" id="PS50111">
    <property type="entry name" value="CHEMOTAXIS_TRANSDUC_2"/>
    <property type="match status" value="1"/>
</dbReference>
<evidence type="ECO:0000256" key="1">
    <source>
        <dbReference type="ARBA" id="ARBA00022500"/>
    </source>
</evidence>
<dbReference type="Gene3D" id="1.10.287.950">
    <property type="entry name" value="Methyl-accepting chemotaxis protein"/>
    <property type="match status" value="1"/>
</dbReference>
<keyword evidence="3" id="KW-0807">Transducer</keyword>
<evidence type="ECO:0000256" key="4">
    <source>
        <dbReference type="SAM" id="Phobius"/>
    </source>
</evidence>
<dbReference type="PANTHER" id="PTHR43531:SF11">
    <property type="entry name" value="METHYL-ACCEPTING CHEMOTAXIS PROTEIN 3"/>
    <property type="match status" value="1"/>
</dbReference>
<evidence type="ECO:0000259" key="5">
    <source>
        <dbReference type="PROSITE" id="PS50111"/>
    </source>
</evidence>
<dbReference type="OrthoDB" id="2166737at2"/>
<proteinExistence type="inferred from homology"/>
<sequence>MNPSTVTPEKIHADPYEKLASKLLLYTLLGILISCIPIFVGIYLTGLASLGIMLGMLVIVFVMCPSLILLYRKLHHLSVGKYWISGFSFIVIFCILWVIPSEVGWAAIYIYIALSLLYLDRKTSILSIIYAIVIEIIHVIFNPFISSSSPMDLVVMFAVTLMVGAVAVSICIVGEKMTHHLEEQRGQLDELLQEIEQSAEKLTAFGTQLQRNVEDTDRIGRELTTGFGEIASGIESQAGSIGEINTSIQQSENFINNIGQTAGDMTELAERAASLTRTGSDQVENLRGSVAEVGHVIDNTYSAMGTLRAYAEEISNVLQSIENIARQTNMLSFNAGIEAARAGEHGKGFAVVAEEIRKLASDSQQATVDITDILTRIHQQTEIVSGGIGQGKDAIGSIRVAAEQTEKLFSSILDETVVVSRRSVDIGSSIKELIETTRHSVMEMGTISAVTEQSSAAARQISSSLEQQTGRVTTIAGSFGELQRLIDALNASLERTVQMEQHMTVVPDEA</sequence>
<dbReference type="EMBL" id="CP013023">
    <property type="protein sequence ID" value="ANF96231.1"/>
    <property type="molecule type" value="Genomic_DNA"/>
</dbReference>
<feature type="transmembrane region" description="Helical" evidence="4">
    <location>
        <begin position="153"/>
        <end position="174"/>
    </location>
</feature>
<feature type="transmembrane region" description="Helical" evidence="4">
    <location>
        <begin position="50"/>
        <end position="70"/>
    </location>
</feature>
<dbReference type="Pfam" id="PF00015">
    <property type="entry name" value="MCPsignal"/>
    <property type="match status" value="1"/>
</dbReference>
<gene>
    <name evidence="6" type="ORF">AR543_09625</name>
</gene>
<dbReference type="PANTHER" id="PTHR43531">
    <property type="entry name" value="PROTEIN ICFG"/>
    <property type="match status" value="1"/>
</dbReference>
<dbReference type="KEGG" id="pbv:AR543_09625"/>
<dbReference type="SMART" id="SM00283">
    <property type="entry name" value="MA"/>
    <property type="match status" value="1"/>
</dbReference>
<feature type="transmembrane region" description="Helical" evidence="4">
    <location>
        <begin position="105"/>
        <end position="121"/>
    </location>
</feature>
<dbReference type="GO" id="GO:0006935">
    <property type="term" value="P:chemotaxis"/>
    <property type="evidence" value="ECO:0007669"/>
    <property type="project" value="UniProtKB-KW"/>
</dbReference>
<evidence type="ECO:0000313" key="6">
    <source>
        <dbReference type="EMBL" id="ANF96231.1"/>
    </source>
</evidence>
<dbReference type="InterPro" id="IPR004089">
    <property type="entry name" value="MCPsignal_dom"/>
</dbReference>
<evidence type="ECO:0000256" key="3">
    <source>
        <dbReference type="PROSITE-ProRule" id="PRU00284"/>
    </source>
</evidence>
<feature type="domain" description="Methyl-accepting transducer" evidence="5">
    <location>
        <begin position="212"/>
        <end position="469"/>
    </location>
</feature>
<feature type="transmembrane region" description="Helical" evidence="4">
    <location>
        <begin position="82"/>
        <end position="99"/>
    </location>
</feature>